<evidence type="ECO:0000256" key="3">
    <source>
        <dbReference type="ARBA" id="ARBA00012313"/>
    </source>
</evidence>
<evidence type="ECO:0000256" key="12">
    <source>
        <dbReference type="PIRSR" id="PIRSR600823-3"/>
    </source>
</evidence>
<keyword evidence="4 15" id="KW-0575">Peroxidase</keyword>
<evidence type="ECO:0000256" key="1">
    <source>
        <dbReference type="ARBA" id="ARBA00000189"/>
    </source>
</evidence>
<comment type="caution">
    <text evidence="15">The sequence shown here is derived from an EMBL/GenBank/DDBJ whole genome shotgun (WGS) entry which is preliminary data.</text>
</comment>
<keyword evidence="11" id="KW-0376">Hydrogen peroxide</keyword>
<evidence type="ECO:0000256" key="4">
    <source>
        <dbReference type="ARBA" id="ARBA00022559"/>
    </source>
</evidence>
<dbReference type="InterPro" id="IPR010255">
    <property type="entry name" value="Haem_peroxidase_sf"/>
</dbReference>
<dbReference type="GO" id="GO:0042744">
    <property type="term" value="P:hydrogen peroxide catabolic process"/>
    <property type="evidence" value="ECO:0007669"/>
    <property type="project" value="UniProtKB-KW"/>
</dbReference>
<keyword evidence="8" id="KW-0560">Oxidoreductase</keyword>
<dbReference type="PROSITE" id="PS50873">
    <property type="entry name" value="PEROXIDASE_4"/>
    <property type="match status" value="1"/>
</dbReference>
<feature type="non-terminal residue" evidence="15">
    <location>
        <position position="64"/>
    </location>
</feature>
<name>A0A392S381_9FABA</name>
<keyword evidence="7 12" id="KW-0106">Calcium</keyword>
<dbReference type="SUPFAM" id="SSF48113">
    <property type="entry name" value="Heme-dependent peroxidases"/>
    <property type="match status" value="1"/>
</dbReference>
<dbReference type="EC" id="1.11.1.7" evidence="3"/>
<dbReference type="Gene3D" id="1.10.520.10">
    <property type="match status" value="1"/>
</dbReference>
<accession>A0A392S381</accession>
<keyword evidence="9" id="KW-0408">Iron</keyword>
<evidence type="ECO:0000256" key="7">
    <source>
        <dbReference type="ARBA" id="ARBA00022837"/>
    </source>
</evidence>
<dbReference type="GO" id="GO:0006979">
    <property type="term" value="P:response to oxidative stress"/>
    <property type="evidence" value="ECO:0007669"/>
    <property type="project" value="InterPro"/>
</dbReference>
<evidence type="ECO:0000256" key="8">
    <source>
        <dbReference type="ARBA" id="ARBA00023002"/>
    </source>
</evidence>
<feature type="binding site" evidence="12">
    <location>
        <position position="3"/>
    </location>
    <ligand>
        <name>Ca(2+)</name>
        <dbReference type="ChEBI" id="CHEBI:29108"/>
        <label>1</label>
    </ligand>
</feature>
<protein>
    <recommendedName>
        <fullName evidence="3">peroxidase</fullName>
        <ecNumber evidence="3">1.11.1.7</ecNumber>
    </recommendedName>
</protein>
<dbReference type="EMBL" id="LXQA010313378">
    <property type="protein sequence ID" value="MCI43139.1"/>
    <property type="molecule type" value="Genomic_DNA"/>
</dbReference>
<evidence type="ECO:0000259" key="14">
    <source>
        <dbReference type="PROSITE" id="PS50873"/>
    </source>
</evidence>
<dbReference type="Pfam" id="PF00141">
    <property type="entry name" value="peroxidase"/>
    <property type="match status" value="1"/>
</dbReference>
<keyword evidence="10" id="KW-0325">Glycoprotein</keyword>
<evidence type="ECO:0000313" key="16">
    <source>
        <dbReference type="Proteomes" id="UP000265520"/>
    </source>
</evidence>
<evidence type="ECO:0000256" key="9">
    <source>
        <dbReference type="ARBA" id="ARBA00023004"/>
    </source>
</evidence>
<dbReference type="InterPro" id="IPR000823">
    <property type="entry name" value="Peroxidase_pln"/>
</dbReference>
<dbReference type="PANTHER" id="PTHR31388">
    <property type="entry name" value="PEROXIDASE 72-RELATED"/>
    <property type="match status" value="1"/>
</dbReference>
<evidence type="ECO:0000256" key="2">
    <source>
        <dbReference type="ARBA" id="ARBA00001970"/>
    </source>
</evidence>
<feature type="non-terminal residue" evidence="15">
    <location>
        <position position="1"/>
    </location>
</feature>
<dbReference type="PANTHER" id="PTHR31388:SF270">
    <property type="entry name" value="PEROXIDASE 22-RELATED"/>
    <property type="match status" value="1"/>
</dbReference>
<comment type="similarity">
    <text evidence="13">Belongs to the peroxidase family.</text>
</comment>
<sequence length="64" mass="6571">GCDASILLNDTSTIVSEQGALPNNNTIRGLDVVNRIKTALESACPKTVSCADILALAAEISSVL</sequence>
<dbReference type="Proteomes" id="UP000265520">
    <property type="component" value="Unassembled WGS sequence"/>
</dbReference>
<evidence type="ECO:0000313" key="15">
    <source>
        <dbReference type="EMBL" id="MCI43139.1"/>
    </source>
</evidence>
<dbReference type="GO" id="GO:0140825">
    <property type="term" value="F:lactoperoxidase activity"/>
    <property type="evidence" value="ECO:0007669"/>
    <property type="project" value="UniProtKB-EC"/>
</dbReference>
<feature type="binding site" evidence="12">
    <location>
        <position position="5"/>
    </location>
    <ligand>
        <name>Ca(2+)</name>
        <dbReference type="ChEBI" id="CHEBI:29108"/>
        <label>1</label>
    </ligand>
</feature>
<dbReference type="GO" id="GO:0020037">
    <property type="term" value="F:heme binding"/>
    <property type="evidence" value="ECO:0007669"/>
    <property type="project" value="InterPro"/>
</dbReference>
<comment type="catalytic activity">
    <reaction evidence="1">
        <text>2 a phenolic donor + H2O2 = 2 a phenolic radical donor + 2 H2O</text>
        <dbReference type="Rhea" id="RHEA:56136"/>
        <dbReference type="ChEBI" id="CHEBI:15377"/>
        <dbReference type="ChEBI" id="CHEBI:16240"/>
        <dbReference type="ChEBI" id="CHEBI:139520"/>
        <dbReference type="ChEBI" id="CHEBI:139521"/>
        <dbReference type="EC" id="1.11.1.7"/>
    </reaction>
</comment>
<evidence type="ECO:0000256" key="10">
    <source>
        <dbReference type="ARBA" id="ARBA00023180"/>
    </source>
</evidence>
<keyword evidence="6 12" id="KW-0479">Metal-binding</keyword>
<dbReference type="InterPro" id="IPR002016">
    <property type="entry name" value="Haem_peroxidase"/>
</dbReference>
<dbReference type="PRINTS" id="PR00461">
    <property type="entry name" value="PLPEROXIDASE"/>
</dbReference>
<dbReference type="GO" id="GO:0046872">
    <property type="term" value="F:metal ion binding"/>
    <property type="evidence" value="ECO:0007669"/>
    <property type="project" value="UniProtKB-KW"/>
</dbReference>
<evidence type="ECO:0000256" key="5">
    <source>
        <dbReference type="ARBA" id="ARBA00022617"/>
    </source>
</evidence>
<comment type="cofactor">
    <cofactor evidence="2">
        <name>heme b</name>
        <dbReference type="ChEBI" id="CHEBI:60344"/>
    </cofactor>
</comment>
<reference evidence="15 16" key="1">
    <citation type="journal article" date="2018" name="Front. Plant Sci.">
        <title>Red Clover (Trifolium pratense) and Zigzag Clover (T. medium) - A Picture of Genomic Similarities and Differences.</title>
        <authorList>
            <person name="Dluhosova J."/>
            <person name="Istvanek J."/>
            <person name="Nedelnik J."/>
            <person name="Repkova J."/>
        </authorList>
    </citation>
    <scope>NUCLEOTIDE SEQUENCE [LARGE SCALE GENOMIC DNA]</scope>
    <source>
        <strain evidence="16">cv. 10/8</strain>
        <tissue evidence="15">Leaf</tissue>
    </source>
</reference>
<feature type="binding site" evidence="12">
    <location>
        <position position="17"/>
    </location>
    <ligand>
        <name>Ca(2+)</name>
        <dbReference type="ChEBI" id="CHEBI:29108"/>
        <label>1</label>
    </ligand>
</feature>
<organism evidence="15 16">
    <name type="scientific">Trifolium medium</name>
    <dbReference type="NCBI Taxonomy" id="97028"/>
    <lineage>
        <taxon>Eukaryota</taxon>
        <taxon>Viridiplantae</taxon>
        <taxon>Streptophyta</taxon>
        <taxon>Embryophyta</taxon>
        <taxon>Tracheophyta</taxon>
        <taxon>Spermatophyta</taxon>
        <taxon>Magnoliopsida</taxon>
        <taxon>eudicotyledons</taxon>
        <taxon>Gunneridae</taxon>
        <taxon>Pentapetalae</taxon>
        <taxon>rosids</taxon>
        <taxon>fabids</taxon>
        <taxon>Fabales</taxon>
        <taxon>Fabaceae</taxon>
        <taxon>Papilionoideae</taxon>
        <taxon>50 kb inversion clade</taxon>
        <taxon>NPAAA clade</taxon>
        <taxon>Hologalegina</taxon>
        <taxon>IRL clade</taxon>
        <taxon>Trifolieae</taxon>
        <taxon>Trifolium</taxon>
    </lineage>
</organism>
<evidence type="ECO:0000256" key="6">
    <source>
        <dbReference type="ARBA" id="ARBA00022723"/>
    </source>
</evidence>
<keyword evidence="5" id="KW-0349">Heme</keyword>
<feature type="binding site" evidence="12">
    <location>
        <position position="1"/>
    </location>
    <ligand>
        <name>Ca(2+)</name>
        <dbReference type="ChEBI" id="CHEBI:29108"/>
        <label>1</label>
    </ligand>
</feature>
<dbReference type="AlphaFoldDB" id="A0A392S381"/>
<keyword evidence="16" id="KW-1185">Reference proteome</keyword>
<comment type="cofactor">
    <cofactor evidence="12">
        <name>Ca(2+)</name>
        <dbReference type="ChEBI" id="CHEBI:29108"/>
    </cofactor>
    <text evidence="12">Binds 2 calcium ions per subunit.</text>
</comment>
<evidence type="ECO:0000256" key="13">
    <source>
        <dbReference type="RuleBase" id="RU004241"/>
    </source>
</evidence>
<feature type="domain" description="Plant heme peroxidase family profile" evidence="14">
    <location>
        <begin position="1"/>
        <end position="64"/>
    </location>
</feature>
<proteinExistence type="inferred from homology"/>
<evidence type="ECO:0000256" key="11">
    <source>
        <dbReference type="ARBA" id="ARBA00023324"/>
    </source>
</evidence>